<dbReference type="EMBL" id="LYKI01000012">
    <property type="protein sequence ID" value="OIG73648.1"/>
    <property type="molecule type" value="Genomic_DNA"/>
</dbReference>
<dbReference type="PANTHER" id="PTHR12110:SF21">
    <property type="entry name" value="XYLOSE ISOMERASE-LIKE TIM BARREL DOMAIN-CONTAINING PROTEIN"/>
    <property type="match status" value="1"/>
</dbReference>
<evidence type="ECO:0000313" key="3">
    <source>
        <dbReference type="Proteomes" id="UP000179937"/>
    </source>
</evidence>
<evidence type="ECO:0000313" key="2">
    <source>
        <dbReference type="EMBL" id="OIG73648.1"/>
    </source>
</evidence>
<organism evidence="2 3">
    <name type="scientific">Acinetobacter baumannii</name>
    <dbReference type="NCBI Taxonomy" id="470"/>
    <lineage>
        <taxon>Bacteria</taxon>
        <taxon>Pseudomonadati</taxon>
        <taxon>Pseudomonadota</taxon>
        <taxon>Gammaproteobacteria</taxon>
        <taxon>Moraxellales</taxon>
        <taxon>Moraxellaceae</taxon>
        <taxon>Acinetobacter</taxon>
        <taxon>Acinetobacter calcoaceticus/baumannii complex</taxon>
    </lineage>
</organism>
<keyword evidence="2" id="KW-0378">Hydrolase</keyword>
<dbReference type="InterPro" id="IPR036237">
    <property type="entry name" value="Xyl_isomerase-like_sf"/>
</dbReference>
<dbReference type="PANTHER" id="PTHR12110">
    <property type="entry name" value="HYDROXYPYRUVATE ISOMERASE"/>
    <property type="match status" value="1"/>
</dbReference>
<protein>
    <submittedName>
        <fullName evidence="2">AP endonuclease</fullName>
    </submittedName>
</protein>
<dbReference type="AlphaFoldDB" id="A0A1S2G0Q3"/>
<feature type="domain" description="Xylose isomerase-like TIM barrel" evidence="1">
    <location>
        <begin position="29"/>
        <end position="321"/>
    </location>
</feature>
<evidence type="ECO:0000259" key="1">
    <source>
        <dbReference type="Pfam" id="PF01261"/>
    </source>
</evidence>
<keyword evidence="2" id="KW-0540">Nuclease</keyword>
<proteinExistence type="predicted"/>
<reference evidence="2 3" key="1">
    <citation type="submission" date="2016-05" db="EMBL/GenBank/DDBJ databases">
        <title>The evolution of Acinetobacter baumannii in vivo.</title>
        <authorList>
            <person name="Hua X."/>
            <person name="Yu Y."/>
        </authorList>
    </citation>
    <scope>NUCLEOTIDE SEQUENCE [LARGE SCALE GENOMIC DNA]</scope>
    <source>
        <strain evidence="2 3">XH647</strain>
    </source>
</reference>
<accession>A0A1S2G0Q3</accession>
<gene>
    <name evidence="2" type="ORF">A7M90_03105</name>
</gene>
<dbReference type="Pfam" id="PF01261">
    <property type="entry name" value="AP_endonuc_2"/>
    <property type="match status" value="1"/>
</dbReference>
<comment type="caution">
    <text evidence="2">The sequence shown here is derived from an EMBL/GenBank/DDBJ whole genome shotgun (WGS) entry which is preliminary data.</text>
</comment>
<dbReference type="SUPFAM" id="SSF51658">
    <property type="entry name" value="Xylose isomerase-like"/>
    <property type="match status" value="1"/>
</dbReference>
<dbReference type="InterPro" id="IPR050312">
    <property type="entry name" value="IolE/XylAMocC-like"/>
</dbReference>
<dbReference type="Proteomes" id="UP000179937">
    <property type="component" value="Unassembled WGS sequence"/>
</dbReference>
<dbReference type="InterPro" id="IPR013022">
    <property type="entry name" value="Xyl_isomerase-like_TIM-brl"/>
</dbReference>
<dbReference type="Gene3D" id="3.20.20.150">
    <property type="entry name" value="Divalent-metal-dependent TIM barrel enzymes"/>
    <property type="match status" value="1"/>
</dbReference>
<dbReference type="RefSeq" id="WP_033853994.1">
    <property type="nucleotide sequence ID" value="NZ_CP077835.1"/>
</dbReference>
<name>A0A1S2G0Q3_ACIBA</name>
<dbReference type="GO" id="GO:0004519">
    <property type="term" value="F:endonuclease activity"/>
    <property type="evidence" value="ECO:0007669"/>
    <property type="project" value="UniProtKB-KW"/>
</dbReference>
<keyword evidence="2" id="KW-0255">Endonuclease</keyword>
<sequence>MKTIKGPSIHLAQFSDDVFPFNHLEDIAAWVANQGFEAVQLPAWDKRLFDVNLAAESQDYCDEILGTLSNHGLKISELTTHIFGQLMAVHPAYDSMCDNFAPSHLHGNSAARTVWAKQQMLASIQASARLGLKDMGTFSGSLAWPYVFPFPQRPSGLIETAFDELARRWLPILNACDEQDVNLCYEIHPGEDLHDGITFEMFLERTHNHPRCHILFDPSHFVLQQLNYVEYLDIYKDFIRMFHVKDAEFNPTGRQGMYSGYQSWGNRAGRFRSTGDGQVDFKAIFSKLAHYDYEGWATLEWECCLKNKDDGAREGAEFIKQNIIHVTDKVFDDFAAAPVNQTQINQLLGI</sequence>